<protein>
    <submittedName>
        <fullName evidence="1">Uncharacterized protein</fullName>
    </submittedName>
</protein>
<reference evidence="1 2" key="1">
    <citation type="journal article" date="2015" name="Environ. Microbiol.">
        <title>Metagenome sequence of Elaphomyces granulatus from sporocarp tissue reveals Ascomycota ectomycorrhizal fingerprints of genome expansion and a Proteobacteria-rich microbiome.</title>
        <authorList>
            <person name="Quandt C.A."/>
            <person name="Kohler A."/>
            <person name="Hesse C.N."/>
            <person name="Sharpton T.J."/>
            <person name="Martin F."/>
            <person name="Spatafora J.W."/>
        </authorList>
    </citation>
    <scope>NUCLEOTIDE SEQUENCE [LARGE SCALE GENOMIC DNA]</scope>
    <source>
        <strain evidence="1 2">OSC145934</strain>
    </source>
</reference>
<accession>A0A232M1N5</accession>
<keyword evidence="2" id="KW-1185">Reference proteome</keyword>
<comment type="caution">
    <text evidence="1">The sequence shown here is derived from an EMBL/GenBank/DDBJ whole genome shotgun (WGS) entry which is preliminary data.</text>
</comment>
<evidence type="ECO:0000313" key="2">
    <source>
        <dbReference type="Proteomes" id="UP000243515"/>
    </source>
</evidence>
<dbReference type="EMBL" id="NPHW01003044">
    <property type="protein sequence ID" value="OXV10238.1"/>
    <property type="molecule type" value="Genomic_DNA"/>
</dbReference>
<sequence>MWEVTSRPASYLESLPVELIRKIFFECLEINLPRASLYIAQILSDEHVYTWLIRVAFCSLNESSRTGFFTPSFLPSPLDFFAVSSSDRTRLQASILGCRWCTLPLMRKCQREYIEHVIRLKCRNLRFAPEDRKKLTNLDAAFSRLGDWDQAPGGRRGKGDLIVAAKAPDANGSDLKVAIWFNVGALQIREPSPIYYEIDLFRLPCCAVENPPRMPRKLLHPPWTPVKLEFLALLATEAYIDEDNSYARSKRVLRQVIRDRDFPTFQRLLGLSIRTKIYNYPFRWPARPSHFRAALRHAEGQNDPFVRFLCENRWGDLPLTEIDVKQALLDNLGREAFEGN</sequence>
<name>A0A232M1N5_9EURO</name>
<dbReference type="Proteomes" id="UP000243515">
    <property type="component" value="Unassembled WGS sequence"/>
</dbReference>
<gene>
    <name evidence="1" type="ORF">Egran_02003</name>
</gene>
<dbReference type="OrthoDB" id="4167490at2759"/>
<proteinExistence type="predicted"/>
<organism evidence="1 2">
    <name type="scientific">Elaphomyces granulatus</name>
    <dbReference type="NCBI Taxonomy" id="519963"/>
    <lineage>
        <taxon>Eukaryota</taxon>
        <taxon>Fungi</taxon>
        <taxon>Dikarya</taxon>
        <taxon>Ascomycota</taxon>
        <taxon>Pezizomycotina</taxon>
        <taxon>Eurotiomycetes</taxon>
        <taxon>Eurotiomycetidae</taxon>
        <taxon>Eurotiales</taxon>
        <taxon>Elaphomycetaceae</taxon>
        <taxon>Elaphomyces</taxon>
    </lineage>
</organism>
<evidence type="ECO:0000313" key="1">
    <source>
        <dbReference type="EMBL" id="OXV10238.1"/>
    </source>
</evidence>
<dbReference type="AlphaFoldDB" id="A0A232M1N5"/>